<dbReference type="GO" id="GO:0016301">
    <property type="term" value="F:kinase activity"/>
    <property type="evidence" value="ECO:0007669"/>
    <property type="project" value="UniProtKB-KW"/>
</dbReference>
<name>A0ABV0NQX4_9TELE</name>
<sequence length="54" mass="5935">MINGSFKLGAARVLASWQMQCLVPGLQDNGNMNGTSEQADILPPNCMVKDRWKV</sequence>
<proteinExistence type="predicted"/>
<dbReference type="EMBL" id="JAHRIO010050008">
    <property type="protein sequence ID" value="MEQ2173794.1"/>
    <property type="molecule type" value="Genomic_DNA"/>
</dbReference>
<evidence type="ECO:0000313" key="1">
    <source>
        <dbReference type="EMBL" id="MEQ2173794.1"/>
    </source>
</evidence>
<feature type="non-terminal residue" evidence="1">
    <location>
        <position position="54"/>
    </location>
</feature>
<evidence type="ECO:0000313" key="2">
    <source>
        <dbReference type="Proteomes" id="UP001476798"/>
    </source>
</evidence>
<comment type="caution">
    <text evidence="1">The sequence shown here is derived from an EMBL/GenBank/DDBJ whole genome shotgun (WGS) entry which is preliminary data.</text>
</comment>
<keyword evidence="2" id="KW-1185">Reference proteome</keyword>
<organism evidence="1 2">
    <name type="scientific">Goodea atripinnis</name>
    <dbReference type="NCBI Taxonomy" id="208336"/>
    <lineage>
        <taxon>Eukaryota</taxon>
        <taxon>Metazoa</taxon>
        <taxon>Chordata</taxon>
        <taxon>Craniata</taxon>
        <taxon>Vertebrata</taxon>
        <taxon>Euteleostomi</taxon>
        <taxon>Actinopterygii</taxon>
        <taxon>Neopterygii</taxon>
        <taxon>Teleostei</taxon>
        <taxon>Neoteleostei</taxon>
        <taxon>Acanthomorphata</taxon>
        <taxon>Ovalentaria</taxon>
        <taxon>Atherinomorphae</taxon>
        <taxon>Cyprinodontiformes</taxon>
        <taxon>Goodeidae</taxon>
        <taxon>Goodea</taxon>
    </lineage>
</organism>
<keyword evidence="1" id="KW-0418">Kinase</keyword>
<accession>A0ABV0NQX4</accession>
<dbReference type="Proteomes" id="UP001476798">
    <property type="component" value="Unassembled WGS sequence"/>
</dbReference>
<protein>
    <submittedName>
        <fullName evidence="1">Tau-tubulin kinase 1</fullName>
    </submittedName>
</protein>
<keyword evidence="1" id="KW-0808">Transferase</keyword>
<reference evidence="1 2" key="1">
    <citation type="submission" date="2021-06" db="EMBL/GenBank/DDBJ databases">
        <authorList>
            <person name="Palmer J.M."/>
        </authorList>
    </citation>
    <scope>NUCLEOTIDE SEQUENCE [LARGE SCALE GENOMIC DNA]</scope>
    <source>
        <strain evidence="1 2">GA_2019</strain>
        <tissue evidence="1">Muscle</tissue>
    </source>
</reference>
<gene>
    <name evidence="1" type="primary">TTBK1_1</name>
    <name evidence="1" type="ORF">GOODEAATRI_001106</name>
</gene>